<reference evidence="4" key="1">
    <citation type="journal article" date="2021" name="PeerJ">
        <title>Extensive microbial diversity within the chicken gut microbiome revealed by metagenomics and culture.</title>
        <authorList>
            <person name="Gilroy R."/>
            <person name="Ravi A."/>
            <person name="Getino M."/>
            <person name="Pursley I."/>
            <person name="Horton D.L."/>
            <person name="Alikhan N.F."/>
            <person name="Baker D."/>
            <person name="Gharbi K."/>
            <person name="Hall N."/>
            <person name="Watson M."/>
            <person name="Adriaenssens E.M."/>
            <person name="Foster-Nyarko E."/>
            <person name="Jarju S."/>
            <person name="Secka A."/>
            <person name="Antonio M."/>
            <person name="Oren A."/>
            <person name="Chaudhuri R.R."/>
            <person name="La Ragione R."/>
            <person name="Hildebrand F."/>
            <person name="Pallen M.J."/>
        </authorList>
    </citation>
    <scope>NUCLEOTIDE SEQUENCE</scope>
    <source>
        <strain evidence="4">G3-2149</strain>
    </source>
</reference>
<dbReference type="Proteomes" id="UP000823865">
    <property type="component" value="Unassembled WGS sequence"/>
</dbReference>
<keyword evidence="1" id="KW-0677">Repeat</keyword>
<dbReference type="Pfam" id="PF02493">
    <property type="entry name" value="MORN"/>
    <property type="match status" value="2"/>
</dbReference>
<keyword evidence="3" id="KW-0812">Transmembrane</keyword>
<evidence type="ECO:0000256" key="1">
    <source>
        <dbReference type="ARBA" id="ARBA00022737"/>
    </source>
</evidence>
<gene>
    <name evidence="4" type="ORF">H9789_01600</name>
</gene>
<feature type="region of interest" description="Disordered" evidence="2">
    <location>
        <begin position="94"/>
        <end position="148"/>
    </location>
</feature>
<dbReference type="SMART" id="SM00698">
    <property type="entry name" value="MORN"/>
    <property type="match status" value="2"/>
</dbReference>
<dbReference type="AlphaFoldDB" id="A0A9E2L5N2"/>
<organism evidence="4 5">
    <name type="scientific">Candidatus Paraprevotella stercoravium</name>
    <dbReference type="NCBI Taxonomy" id="2838725"/>
    <lineage>
        <taxon>Bacteria</taxon>
        <taxon>Pseudomonadati</taxon>
        <taxon>Bacteroidota</taxon>
        <taxon>Bacteroidia</taxon>
        <taxon>Bacteroidales</taxon>
        <taxon>Prevotellaceae</taxon>
        <taxon>Paraprevotella</taxon>
    </lineage>
</organism>
<keyword evidence="3" id="KW-1133">Transmembrane helix</keyword>
<evidence type="ECO:0000313" key="4">
    <source>
        <dbReference type="EMBL" id="MBU3852524.1"/>
    </source>
</evidence>
<dbReference type="SUPFAM" id="SSF82185">
    <property type="entry name" value="Histone H3 K4-specific methyltransferase SET7/9 N-terminal domain"/>
    <property type="match status" value="1"/>
</dbReference>
<proteinExistence type="predicted"/>
<evidence type="ECO:0000256" key="2">
    <source>
        <dbReference type="SAM" id="MobiDB-lite"/>
    </source>
</evidence>
<dbReference type="EMBL" id="JAHLFU010000026">
    <property type="protein sequence ID" value="MBU3852524.1"/>
    <property type="molecule type" value="Genomic_DNA"/>
</dbReference>
<feature type="compositionally biased region" description="Basic and acidic residues" evidence="2">
    <location>
        <begin position="133"/>
        <end position="148"/>
    </location>
</feature>
<accession>A0A9E2L5N2</accession>
<evidence type="ECO:0008006" key="6">
    <source>
        <dbReference type="Google" id="ProtNLM"/>
    </source>
</evidence>
<reference evidence="4" key="2">
    <citation type="submission" date="2021-04" db="EMBL/GenBank/DDBJ databases">
        <authorList>
            <person name="Gilroy R."/>
        </authorList>
    </citation>
    <scope>NUCLEOTIDE SEQUENCE</scope>
    <source>
        <strain evidence="4">G3-2149</strain>
    </source>
</reference>
<evidence type="ECO:0000256" key="3">
    <source>
        <dbReference type="SAM" id="Phobius"/>
    </source>
</evidence>
<name>A0A9E2L5N2_9BACT</name>
<comment type="caution">
    <text evidence="4">The sequence shown here is derived from an EMBL/GenBank/DDBJ whole genome shotgun (WGS) entry which is preliminary data.</text>
</comment>
<evidence type="ECO:0000313" key="5">
    <source>
        <dbReference type="Proteomes" id="UP000823865"/>
    </source>
</evidence>
<protein>
    <recommendedName>
        <fullName evidence="6">MORN repeat protein</fullName>
    </recommendedName>
</protein>
<sequence length="226" mass="25168">MASRNNSEHLRFRYGMCLNDNCSKCKSKEVQQIAARKDFVCSECGKPLRECPPPKNWWDQNGKWVIIVAIIVLAAVGVGVFLLLGGDEKKEPKIELPQAPSDSVKTEPVKADSVQVPEKKDTVATEPAPQEQAQKEESEEKTVVEKPKNPKYGTVNLGYGVYTGDLKNGKPHGFGKIKYTKQHKIVSSQEYVAFPGDTYEGEFRDGRVSGSFGYWYHDGTQTAIKP</sequence>
<feature type="transmembrane region" description="Helical" evidence="3">
    <location>
        <begin position="64"/>
        <end position="84"/>
    </location>
</feature>
<keyword evidence="3" id="KW-0472">Membrane</keyword>
<dbReference type="InterPro" id="IPR003409">
    <property type="entry name" value="MORN"/>
</dbReference>